<gene>
    <name evidence="2" type="ORF">RWE15_14245</name>
</gene>
<evidence type="ECO:0008006" key="4">
    <source>
        <dbReference type="Google" id="ProtNLM"/>
    </source>
</evidence>
<organism evidence="2 3">
    <name type="scientific">Tigheibacillus halophilus</name>
    <dbReference type="NCBI Taxonomy" id="361280"/>
    <lineage>
        <taxon>Bacteria</taxon>
        <taxon>Bacillati</taxon>
        <taxon>Bacillota</taxon>
        <taxon>Bacilli</taxon>
        <taxon>Bacillales</taxon>
        <taxon>Bacillaceae</taxon>
        <taxon>Tigheibacillus</taxon>
    </lineage>
</organism>
<feature type="compositionally biased region" description="Polar residues" evidence="1">
    <location>
        <begin position="1"/>
        <end position="12"/>
    </location>
</feature>
<accession>A0ABU5C9P5</accession>
<sequence>MGACGNTTTKQNETNDESNGSNVSKKKKESVSVETENQIHKIFFNNSYSMKSVGVYAELRNTGDIPASVLDAEITLYDSDDNVIGVENASEGGGQLVSPYIIEPDASAYISLIVDYEDKYKDLDHVDIDYDADPADKTTFNKLDVDKVNVMNGEKYEDEDAPKDLPSSEMIDVTFKLKNSNDKDLDYMVGIGLYDKNDKFIGAMTDIDYIDVDYTVKSGASKSLEEKDFIPVKENEVDHAKVKAIGVESNGDEDF</sequence>
<name>A0ABU5C9P5_9BACI</name>
<reference evidence="2 3" key="1">
    <citation type="submission" date="2023-10" db="EMBL/GenBank/DDBJ databases">
        <title>Virgibacillus halophilus 5B73C genome.</title>
        <authorList>
            <person name="Miliotis G."/>
            <person name="Sengupta P."/>
            <person name="Hameed A."/>
            <person name="Chuvochina M."/>
            <person name="Mcdonagh F."/>
            <person name="Simpson A.C."/>
            <person name="Singh N.K."/>
            <person name="Rekha P.D."/>
            <person name="Raman K."/>
            <person name="Hugenholtz P."/>
            <person name="Venkateswaran K."/>
        </authorList>
    </citation>
    <scope>NUCLEOTIDE SEQUENCE [LARGE SCALE GENOMIC DNA]</scope>
    <source>
        <strain evidence="2 3">5B73C</strain>
    </source>
</reference>
<evidence type="ECO:0000313" key="3">
    <source>
        <dbReference type="Proteomes" id="UP001281447"/>
    </source>
</evidence>
<evidence type="ECO:0000313" key="2">
    <source>
        <dbReference type="EMBL" id="MDY0395377.1"/>
    </source>
</evidence>
<protein>
    <recommendedName>
        <fullName evidence="4">DUF5067 domain-containing protein</fullName>
    </recommendedName>
</protein>
<dbReference type="Proteomes" id="UP001281447">
    <property type="component" value="Unassembled WGS sequence"/>
</dbReference>
<feature type="region of interest" description="Disordered" evidence="1">
    <location>
        <begin position="1"/>
        <end position="32"/>
    </location>
</feature>
<comment type="caution">
    <text evidence="2">The sequence shown here is derived from an EMBL/GenBank/DDBJ whole genome shotgun (WGS) entry which is preliminary data.</text>
</comment>
<keyword evidence="3" id="KW-1185">Reference proteome</keyword>
<dbReference type="EMBL" id="JAWDIP010000003">
    <property type="protein sequence ID" value="MDY0395377.1"/>
    <property type="molecule type" value="Genomic_DNA"/>
</dbReference>
<evidence type="ECO:0000256" key="1">
    <source>
        <dbReference type="SAM" id="MobiDB-lite"/>
    </source>
</evidence>
<proteinExistence type="predicted"/>